<dbReference type="InterPro" id="IPR013783">
    <property type="entry name" value="Ig-like_fold"/>
</dbReference>
<dbReference type="InterPro" id="IPR000535">
    <property type="entry name" value="MSP_dom"/>
</dbReference>
<proteinExistence type="predicted"/>
<reference evidence="2 3" key="1">
    <citation type="submission" date="2018-11" db="EMBL/GenBank/DDBJ databases">
        <authorList>
            <consortium name="Pathogen Informatics"/>
        </authorList>
    </citation>
    <scope>NUCLEOTIDE SEQUENCE [LARGE SCALE GENOMIC DNA]</scope>
</reference>
<sequence length="169" mass="19082">CCKVARSAQVTFGYKYSSYDINQVFSYIQFALHSQTFNKTNAPTRYLVKPNSGVLADDTAVKVEIQLHGNRYNPKHKLILQAVEIFSKDEAKSVSKGRTWEICVSRPVYVTNSSTCDTSCPVPSGAFAMDDMKMLYRPALLPQYRSGRSANEAHRFQQTARTRHLQCST</sequence>
<dbReference type="EMBL" id="UZAH01030553">
    <property type="protein sequence ID" value="VDP10937.1"/>
    <property type="molecule type" value="Genomic_DNA"/>
</dbReference>
<feature type="domain" description="MSP" evidence="1">
    <location>
        <begin position="39"/>
        <end position="96"/>
    </location>
</feature>
<accession>A0A3P8AA10</accession>
<evidence type="ECO:0000313" key="4">
    <source>
        <dbReference type="WBParaSite" id="HPBE_0001823101-mRNA-1"/>
    </source>
</evidence>
<evidence type="ECO:0000313" key="2">
    <source>
        <dbReference type="EMBL" id="VDP10937.1"/>
    </source>
</evidence>
<dbReference type="AlphaFoldDB" id="A0A183G8M1"/>
<gene>
    <name evidence="2" type="ORF">HPBE_LOCUS18230</name>
</gene>
<evidence type="ECO:0000259" key="1">
    <source>
        <dbReference type="Pfam" id="PF00635"/>
    </source>
</evidence>
<evidence type="ECO:0000313" key="3">
    <source>
        <dbReference type="Proteomes" id="UP000050761"/>
    </source>
</evidence>
<dbReference type="InterPro" id="IPR008962">
    <property type="entry name" value="PapD-like_sf"/>
</dbReference>
<reference evidence="4" key="2">
    <citation type="submission" date="2019-09" db="UniProtKB">
        <authorList>
            <consortium name="WormBaseParasite"/>
        </authorList>
    </citation>
    <scope>IDENTIFICATION</scope>
</reference>
<dbReference type="Gene3D" id="2.60.40.10">
    <property type="entry name" value="Immunoglobulins"/>
    <property type="match status" value="1"/>
</dbReference>
<accession>A0A183G8M1</accession>
<dbReference type="Proteomes" id="UP000050761">
    <property type="component" value="Unassembled WGS sequence"/>
</dbReference>
<dbReference type="SUPFAM" id="SSF49354">
    <property type="entry name" value="PapD-like"/>
    <property type="match status" value="1"/>
</dbReference>
<dbReference type="Pfam" id="PF00635">
    <property type="entry name" value="Motile_Sperm"/>
    <property type="match status" value="1"/>
</dbReference>
<name>A0A183G8M1_HELPZ</name>
<dbReference type="WBParaSite" id="HPBE_0001823101-mRNA-1">
    <property type="protein sequence ID" value="HPBE_0001823101-mRNA-1"/>
    <property type="gene ID" value="HPBE_0001823101"/>
</dbReference>
<dbReference type="OrthoDB" id="75724at2759"/>
<keyword evidence="3" id="KW-1185">Reference proteome</keyword>
<protein>
    <submittedName>
        <fullName evidence="4">MSP domain-containing protein</fullName>
    </submittedName>
</protein>
<organism evidence="3 4">
    <name type="scientific">Heligmosomoides polygyrus</name>
    <name type="common">Parasitic roundworm</name>
    <dbReference type="NCBI Taxonomy" id="6339"/>
    <lineage>
        <taxon>Eukaryota</taxon>
        <taxon>Metazoa</taxon>
        <taxon>Ecdysozoa</taxon>
        <taxon>Nematoda</taxon>
        <taxon>Chromadorea</taxon>
        <taxon>Rhabditida</taxon>
        <taxon>Rhabditina</taxon>
        <taxon>Rhabditomorpha</taxon>
        <taxon>Strongyloidea</taxon>
        <taxon>Heligmosomidae</taxon>
        <taxon>Heligmosomoides</taxon>
    </lineage>
</organism>